<protein>
    <submittedName>
        <fullName evidence="5">Glycosyltransferase</fullName>
    </submittedName>
</protein>
<name>A0ABP8NTQ7_9NOCA</name>
<evidence type="ECO:0000259" key="4">
    <source>
        <dbReference type="Pfam" id="PF13579"/>
    </source>
</evidence>
<dbReference type="SUPFAM" id="SSF53756">
    <property type="entry name" value="UDP-Glycosyltransferase/glycogen phosphorylase"/>
    <property type="match status" value="1"/>
</dbReference>
<evidence type="ECO:0000313" key="6">
    <source>
        <dbReference type="Proteomes" id="UP001501183"/>
    </source>
</evidence>
<keyword evidence="6" id="KW-1185">Reference proteome</keyword>
<reference evidence="6" key="1">
    <citation type="journal article" date="2019" name="Int. J. Syst. Evol. Microbiol.">
        <title>The Global Catalogue of Microorganisms (GCM) 10K type strain sequencing project: providing services to taxonomists for standard genome sequencing and annotation.</title>
        <authorList>
            <consortium name="The Broad Institute Genomics Platform"/>
            <consortium name="The Broad Institute Genome Sequencing Center for Infectious Disease"/>
            <person name="Wu L."/>
            <person name="Ma J."/>
        </authorList>
    </citation>
    <scope>NUCLEOTIDE SEQUENCE [LARGE SCALE GENOMIC DNA]</scope>
    <source>
        <strain evidence="6">JCM 32206</strain>
    </source>
</reference>
<dbReference type="Proteomes" id="UP001501183">
    <property type="component" value="Unassembled WGS sequence"/>
</dbReference>
<organism evidence="5 6">
    <name type="scientific">Rhodococcus olei</name>
    <dbReference type="NCBI Taxonomy" id="2161675"/>
    <lineage>
        <taxon>Bacteria</taxon>
        <taxon>Bacillati</taxon>
        <taxon>Actinomycetota</taxon>
        <taxon>Actinomycetes</taxon>
        <taxon>Mycobacteriales</taxon>
        <taxon>Nocardiaceae</taxon>
        <taxon>Rhodococcus</taxon>
    </lineage>
</organism>
<keyword evidence="1" id="KW-0328">Glycosyltransferase</keyword>
<sequence>MRILQVVTLVSPDGAYGGPARVALNQCTGLRQAGSEALVAAATRGYPTVPSEVDGVPVRLFRSRTLVPGTGFAGLGAPGLYRWFRSHHGDFDVVHIHFGRDLVVLPVAAAARRHHVPYFLQTHGMVAPSDHPLARPLDSVWTRKVLRDAGAVFYLTPDERDQLVAVGGDRLHLVPLHNGVPCHPRGTVGTGATEVLFAARLHARKCPTTFVRMARLLLDEGWQAHFTLVGPDEGEGPAVREAIGSEHRIVWEGALDSSDVPRRMAAASVFVLPSVREPYPMAALEAMSVGLPVVVSNDCGLAATVHRAACGIVTAPTVGAMADAVRHLLADRPRAREMGERGRSIARSEFGMDGVVAQLSATYTDLIGARS</sequence>
<dbReference type="Pfam" id="PF00534">
    <property type="entry name" value="Glycos_transf_1"/>
    <property type="match status" value="1"/>
</dbReference>
<dbReference type="PANTHER" id="PTHR45947:SF3">
    <property type="entry name" value="SULFOQUINOVOSYL TRANSFERASE SQD2"/>
    <property type="match status" value="1"/>
</dbReference>
<dbReference type="InterPro" id="IPR028098">
    <property type="entry name" value="Glyco_trans_4-like_N"/>
</dbReference>
<evidence type="ECO:0000256" key="2">
    <source>
        <dbReference type="ARBA" id="ARBA00022679"/>
    </source>
</evidence>
<dbReference type="EMBL" id="BAABFB010000007">
    <property type="protein sequence ID" value="GAA4471182.1"/>
    <property type="molecule type" value="Genomic_DNA"/>
</dbReference>
<feature type="domain" description="Glycosyltransferase subfamily 4-like N-terminal" evidence="4">
    <location>
        <begin position="17"/>
        <end position="179"/>
    </location>
</feature>
<gene>
    <name evidence="5" type="ORF">GCM10023094_01410</name>
</gene>
<dbReference type="Gene3D" id="3.40.50.2000">
    <property type="entry name" value="Glycogen Phosphorylase B"/>
    <property type="match status" value="2"/>
</dbReference>
<proteinExistence type="predicted"/>
<keyword evidence="2" id="KW-0808">Transferase</keyword>
<evidence type="ECO:0000259" key="3">
    <source>
        <dbReference type="Pfam" id="PF00534"/>
    </source>
</evidence>
<dbReference type="PANTHER" id="PTHR45947">
    <property type="entry name" value="SULFOQUINOVOSYL TRANSFERASE SQD2"/>
    <property type="match status" value="1"/>
</dbReference>
<evidence type="ECO:0000313" key="5">
    <source>
        <dbReference type="EMBL" id="GAA4471182.1"/>
    </source>
</evidence>
<dbReference type="InterPro" id="IPR001296">
    <property type="entry name" value="Glyco_trans_1"/>
</dbReference>
<evidence type="ECO:0000256" key="1">
    <source>
        <dbReference type="ARBA" id="ARBA00022676"/>
    </source>
</evidence>
<comment type="caution">
    <text evidence="5">The sequence shown here is derived from an EMBL/GenBank/DDBJ whole genome shotgun (WGS) entry which is preliminary data.</text>
</comment>
<accession>A0ABP8NTQ7</accession>
<dbReference type="InterPro" id="IPR050194">
    <property type="entry name" value="Glycosyltransferase_grp1"/>
</dbReference>
<feature type="domain" description="Glycosyl transferase family 1" evidence="3">
    <location>
        <begin position="193"/>
        <end position="343"/>
    </location>
</feature>
<dbReference type="Pfam" id="PF13579">
    <property type="entry name" value="Glyco_trans_4_4"/>
    <property type="match status" value="1"/>
</dbReference>